<evidence type="ECO:0000256" key="1">
    <source>
        <dbReference type="SAM" id="MobiDB-lite"/>
    </source>
</evidence>
<feature type="compositionally biased region" description="Basic and acidic residues" evidence="1">
    <location>
        <begin position="82"/>
        <end position="92"/>
    </location>
</feature>
<evidence type="ECO:0000313" key="2">
    <source>
        <dbReference type="EMBL" id="KAK7482111.1"/>
    </source>
</evidence>
<gene>
    <name evidence="2" type="ORF">BaRGS_00026695</name>
</gene>
<comment type="caution">
    <text evidence="2">The sequence shown here is derived from an EMBL/GenBank/DDBJ whole genome shotgun (WGS) entry which is preliminary data.</text>
</comment>
<dbReference type="EMBL" id="JACVVK020000251">
    <property type="protein sequence ID" value="KAK7482111.1"/>
    <property type="molecule type" value="Genomic_DNA"/>
</dbReference>
<reference evidence="2 3" key="1">
    <citation type="journal article" date="2023" name="Sci. Data">
        <title>Genome assembly of the Korean intertidal mud-creeper Batillaria attramentaria.</title>
        <authorList>
            <person name="Patra A.K."/>
            <person name="Ho P.T."/>
            <person name="Jun S."/>
            <person name="Lee S.J."/>
            <person name="Kim Y."/>
            <person name="Won Y.J."/>
        </authorList>
    </citation>
    <scope>NUCLEOTIDE SEQUENCE [LARGE SCALE GENOMIC DNA]</scope>
    <source>
        <strain evidence="2">Wonlab-2016</strain>
    </source>
</reference>
<sequence>MTKTLRLIEAKTSGYILKKSAQTAHTSSANALYVLQKVTSIFNIARSAIANNVQKRLTHTRPYDSNVSMKRDMASGSVSSRNRPERTEIARK</sequence>
<organism evidence="2 3">
    <name type="scientific">Batillaria attramentaria</name>
    <dbReference type="NCBI Taxonomy" id="370345"/>
    <lineage>
        <taxon>Eukaryota</taxon>
        <taxon>Metazoa</taxon>
        <taxon>Spiralia</taxon>
        <taxon>Lophotrochozoa</taxon>
        <taxon>Mollusca</taxon>
        <taxon>Gastropoda</taxon>
        <taxon>Caenogastropoda</taxon>
        <taxon>Sorbeoconcha</taxon>
        <taxon>Cerithioidea</taxon>
        <taxon>Batillariidae</taxon>
        <taxon>Batillaria</taxon>
    </lineage>
</organism>
<dbReference type="AlphaFoldDB" id="A0ABD0K5B2"/>
<protein>
    <submittedName>
        <fullName evidence="2">Uncharacterized protein</fullName>
    </submittedName>
</protein>
<dbReference type="Proteomes" id="UP001519460">
    <property type="component" value="Unassembled WGS sequence"/>
</dbReference>
<evidence type="ECO:0000313" key="3">
    <source>
        <dbReference type="Proteomes" id="UP001519460"/>
    </source>
</evidence>
<accession>A0ABD0K5B2</accession>
<name>A0ABD0K5B2_9CAEN</name>
<feature type="region of interest" description="Disordered" evidence="1">
    <location>
        <begin position="60"/>
        <end position="92"/>
    </location>
</feature>
<keyword evidence="3" id="KW-1185">Reference proteome</keyword>
<proteinExistence type="predicted"/>